<evidence type="ECO:0000313" key="3">
    <source>
        <dbReference type="Proteomes" id="UP000238937"/>
    </source>
</evidence>
<dbReference type="RefSeq" id="WP_106302733.1">
    <property type="nucleotide sequence ID" value="NZ_PVWO01000076.1"/>
</dbReference>
<dbReference type="EMBL" id="PVWO01000076">
    <property type="protein sequence ID" value="PSB57456.1"/>
    <property type="molecule type" value="Genomic_DNA"/>
</dbReference>
<accession>A0A2T1GIB0</accession>
<dbReference type="Gene3D" id="3.40.50.300">
    <property type="entry name" value="P-loop containing nucleotide triphosphate hydrolases"/>
    <property type="match status" value="1"/>
</dbReference>
<dbReference type="Proteomes" id="UP000238937">
    <property type="component" value="Unassembled WGS sequence"/>
</dbReference>
<feature type="domain" description="CobQ/CobB/MinD/ParA nucleotide binding" evidence="1">
    <location>
        <begin position="7"/>
        <end position="186"/>
    </location>
</feature>
<dbReference type="PANTHER" id="PTHR13696:SF96">
    <property type="entry name" value="COBQ_COBB_MIND_PARA NUCLEOTIDE BINDING DOMAIN-CONTAINING PROTEIN"/>
    <property type="match status" value="1"/>
</dbReference>
<dbReference type="InterPro" id="IPR002586">
    <property type="entry name" value="CobQ/CobB/MinD/ParA_Nub-bd_dom"/>
</dbReference>
<dbReference type="CDD" id="cd02042">
    <property type="entry name" value="ParAB_family"/>
    <property type="match status" value="1"/>
</dbReference>
<keyword evidence="3" id="KW-1185">Reference proteome</keyword>
<sequence>MILVCGGIKGGVGKTTLATSMVVLRSATGRDVLLVDADDQATATDFTAVRTESLTSAGYTSIQLHGAAVRNEVLKLAPKYDDIVIDVGGRDTAGQRAALLVADVYVVPFLPGSFDVWTLDSVGTLVEEAKAFNDKLKAVCVINRADAKGSDNQDAAEIASEIPGLVYIDAPLGNRKAFRAAAAQGLAVTEMKPQDAKAISELNRLFQHLFSI</sequence>
<evidence type="ECO:0000313" key="2">
    <source>
        <dbReference type="EMBL" id="PSB57456.1"/>
    </source>
</evidence>
<reference evidence="2 3" key="1">
    <citation type="submission" date="2018-03" db="EMBL/GenBank/DDBJ databases">
        <title>The ancient ancestry and fast evolution of plastids.</title>
        <authorList>
            <person name="Moore K.R."/>
            <person name="Magnabosco C."/>
            <person name="Momper L."/>
            <person name="Gold D.A."/>
            <person name="Bosak T."/>
            <person name="Fournier G.P."/>
        </authorList>
    </citation>
    <scope>NUCLEOTIDE SEQUENCE [LARGE SCALE GENOMIC DNA]</scope>
    <source>
        <strain evidence="2 3">CCALA 037</strain>
    </source>
</reference>
<organism evidence="2 3">
    <name type="scientific">Chamaesiphon polymorphus CCALA 037</name>
    <dbReference type="NCBI Taxonomy" id="2107692"/>
    <lineage>
        <taxon>Bacteria</taxon>
        <taxon>Bacillati</taxon>
        <taxon>Cyanobacteriota</taxon>
        <taxon>Cyanophyceae</taxon>
        <taxon>Gomontiellales</taxon>
        <taxon>Chamaesiphonaceae</taxon>
        <taxon>Chamaesiphon</taxon>
    </lineage>
</organism>
<name>A0A2T1GIB0_9CYAN</name>
<dbReference type="Pfam" id="PF01656">
    <property type="entry name" value="CbiA"/>
    <property type="match status" value="1"/>
</dbReference>
<evidence type="ECO:0000259" key="1">
    <source>
        <dbReference type="Pfam" id="PF01656"/>
    </source>
</evidence>
<dbReference type="SUPFAM" id="SSF52540">
    <property type="entry name" value="P-loop containing nucleoside triphosphate hydrolases"/>
    <property type="match status" value="1"/>
</dbReference>
<gene>
    <name evidence="2" type="ORF">C7B77_08360</name>
</gene>
<protein>
    <submittedName>
        <fullName evidence="2">Chromosome partitioning protein ParA</fullName>
    </submittedName>
</protein>
<dbReference type="OrthoDB" id="69313at2"/>
<dbReference type="PANTHER" id="PTHR13696">
    <property type="entry name" value="P-LOOP CONTAINING NUCLEOSIDE TRIPHOSPHATE HYDROLASE"/>
    <property type="match status" value="1"/>
</dbReference>
<dbReference type="InterPro" id="IPR050678">
    <property type="entry name" value="DNA_Partitioning_ATPase"/>
</dbReference>
<dbReference type="InterPro" id="IPR027417">
    <property type="entry name" value="P-loop_NTPase"/>
</dbReference>
<dbReference type="AlphaFoldDB" id="A0A2T1GIB0"/>
<dbReference type="PIRSF" id="PIRSF009320">
    <property type="entry name" value="Nuc_binding_HP_1000"/>
    <property type="match status" value="1"/>
</dbReference>
<proteinExistence type="predicted"/>
<comment type="caution">
    <text evidence="2">The sequence shown here is derived from an EMBL/GenBank/DDBJ whole genome shotgun (WGS) entry which is preliminary data.</text>
</comment>